<dbReference type="AlphaFoldDB" id="S9RJ34"/>
<evidence type="ECO:0000313" key="2">
    <source>
        <dbReference type="EMBL" id="EPX78100.1"/>
    </source>
</evidence>
<gene>
    <name evidence="2" type="ORF">Salmuc_03444</name>
</gene>
<accession>S9RJ34</accession>
<reference evidence="3" key="1">
    <citation type="journal article" date="2014" name="Stand. Genomic Sci.">
        <title>Genome sequence of the exopolysaccharide-producing Salipiger mucosus type strain (DSM 16094(T)), a moderately halophilic member of the Roseobacter clade.</title>
        <authorList>
            <person name="Riedel T."/>
            <person name="Spring S."/>
            <person name="Fiebig A."/>
            <person name="Petersen J."/>
            <person name="Kyrpides N.C."/>
            <person name="Goker M."/>
            <person name="Klenk H.P."/>
        </authorList>
    </citation>
    <scope>NUCLEOTIDE SEQUENCE [LARGE SCALE GENOMIC DNA]</scope>
    <source>
        <strain evidence="3">DSM 16094</strain>
    </source>
</reference>
<proteinExistence type="predicted"/>
<dbReference type="EMBL" id="APVH01000042">
    <property type="protein sequence ID" value="EPX78100.1"/>
    <property type="molecule type" value="Genomic_DNA"/>
</dbReference>
<name>S9RJ34_9RHOB</name>
<feature type="compositionally biased region" description="Basic and acidic residues" evidence="1">
    <location>
        <begin position="34"/>
        <end position="45"/>
    </location>
</feature>
<evidence type="ECO:0000256" key="1">
    <source>
        <dbReference type="SAM" id="MobiDB-lite"/>
    </source>
</evidence>
<organism evidence="2 3">
    <name type="scientific">Salipiger mucosus DSM 16094</name>
    <dbReference type="NCBI Taxonomy" id="1123237"/>
    <lineage>
        <taxon>Bacteria</taxon>
        <taxon>Pseudomonadati</taxon>
        <taxon>Pseudomonadota</taxon>
        <taxon>Alphaproteobacteria</taxon>
        <taxon>Rhodobacterales</taxon>
        <taxon>Roseobacteraceae</taxon>
        <taxon>Salipiger</taxon>
    </lineage>
</organism>
<keyword evidence="3" id="KW-1185">Reference proteome</keyword>
<sequence length="63" mass="6914">MSKRKPKLAPRNGHVAAMRQKSGGAHGKTKKAQRQADRMQLKRSIRDIQTSDDAAVLLSVSCV</sequence>
<feature type="region of interest" description="Disordered" evidence="1">
    <location>
        <begin position="1"/>
        <end position="45"/>
    </location>
</feature>
<dbReference type="RefSeq" id="WP_020042888.1">
    <property type="nucleotide sequence ID" value="NZ_KE557281.1"/>
</dbReference>
<protein>
    <submittedName>
        <fullName evidence="2">Uncharacterized protein</fullName>
    </submittedName>
</protein>
<evidence type="ECO:0000313" key="3">
    <source>
        <dbReference type="Proteomes" id="UP000015347"/>
    </source>
</evidence>
<dbReference type="HOGENOM" id="CLU_2883334_0_0_5"/>
<dbReference type="Proteomes" id="UP000015347">
    <property type="component" value="Unassembled WGS sequence"/>
</dbReference>
<comment type="caution">
    <text evidence="2">The sequence shown here is derived from an EMBL/GenBank/DDBJ whole genome shotgun (WGS) entry which is preliminary data.</text>
</comment>